<dbReference type="Proteomes" id="UP000316079">
    <property type="component" value="Unassembled WGS sequence"/>
</dbReference>
<dbReference type="InterPro" id="IPR042178">
    <property type="entry name" value="Serpin_sf_1"/>
</dbReference>
<dbReference type="AlphaFoldDB" id="A0A553NRD7"/>
<proteinExistence type="inferred from homology"/>
<dbReference type="InterPro" id="IPR036186">
    <property type="entry name" value="Serpin_sf"/>
</dbReference>
<evidence type="ECO:0000313" key="5">
    <source>
        <dbReference type="Proteomes" id="UP000316079"/>
    </source>
</evidence>
<dbReference type="PROSITE" id="PS00284">
    <property type="entry name" value="SERPIN"/>
    <property type="match status" value="1"/>
</dbReference>
<dbReference type="EMBL" id="SRMA01026814">
    <property type="protein sequence ID" value="TRY67995.1"/>
    <property type="molecule type" value="Genomic_DNA"/>
</dbReference>
<evidence type="ECO:0000256" key="2">
    <source>
        <dbReference type="RuleBase" id="RU000411"/>
    </source>
</evidence>
<evidence type="ECO:0000256" key="1">
    <source>
        <dbReference type="ARBA" id="ARBA00009500"/>
    </source>
</evidence>
<feature type="domain" description="Serpin" evidence="3">
    <location>
        <begin position="13"/>
        <end position="365"/>
    </location>
</feature>
<dbReference type="GO" id="GO:0004867">
    <property type="term" value="F:serine-type endopeptidase inhibitor activity"/>
    <property type="evidence" value="ECO:0007669"/>
    <property type="project" value="InterPro"/>
</dbReference>
<dbReference type="Pfam" id="PF00079">
    <property type="entry name" value="Serpin"/>
    <property type="match status" value="1"/>
</dbReference>
<dbReference type="Gene3D" id="3.30.497.10">
    <property type="entry name" value="Antithrombin, subunit I, domain 2"/>
    <property type="match status" value="1"/>
</dbReference>
<dbReference type="InterPro" id="IPR023796">
    <property type="entry name" value="Serpin_dom"/>
</dbReference>
<comment type="caution">
    <text evidence="4">The sequence shown here is derived from an EMBL/GenBank/DDBJ whole genome shotgun (WGS) entry which is preliminary data.</text>
</comment>
<protein>
    <recommendedName>
        <fullName evidence="3">Serpin domain-containing protein</fullName>
    </recommendedName>
</protein>
<dbReference type="InterPro" id="IPR023795">
    <property type="entry name" value="Serpin_CS"/>
</dbReference>
<dbReference type="InterPro" id="IPR042185">
    <property type="entry name" value="Serpin_sf_2"/>
</dbReference>
<dbReference type="GO" id="GO:0005615">
    <property type="term" value="C:extracellular space"/>
    <property type="evidence" value="ECO:0007669"/>
    <property type="project" value="InterPro"/>
</dbReference>
<reference evidence="4 5" key="1">
    <citation type="journal article" date="2019" name="Sci. Data">
        <title>Hybrid genome assembly and annotation of Danionella translucida.</title>
        <authorList>
            <person name="Kadobianskyi M."/>
            <person name="Schulze L."/>
            <person name="Schuelke M."/>
            <person name="Judkewitz B."/>
        </authorList>
    </citation>
    <scope>NUCLEOTIDE SEQUENCE [LARGE SCALE GENOMIC DNA]</scope>
    <source>
        <strain evidence="4 5">Bolton</strain>
    </source>
</reference>
<keyword evidence="5" id="KW-1185">Reference proteome</keyword>
<dbReference type="InterPro" id="IPR000215">
    <property type="entry name" value="Serpin_fam"/>
</dbReference>
<evidence type="ECO:0000259" key="3">
    <source>
        <dbReference type="SMART" id="SM00093"/>
    </source>
</evidence>
<dbReference type="SUPFAM" id="SSF56574">
    <property type="entry name" value="Serpins"/>
    <property type="match status" value="1"/>
</dbReference>
<comment type="similarity">
    <text evidence="1 2">Belongs to the serpin family.</text>
</comment>
<dbReference type="OrthoDB" id="671595at2759"/>
<dbReference type="STRING" id="623744.A0A553NRD7"/>
<evidence type="ECO:0000313" key="4">
    <source>
        <dbReference type="EMBL" id="TRY67995.1"/>
    </source>
</evidence>
<dbReference type="SMART" id="SM00093">
    <property type="entry name" value="SERPIN"/>
    <property type="match status" value="1"/>
</dbReference>
<name>A0A553NRD7_9TELE</name>
<organism evidence="4 5">
    <name type="scientific">Danionella cerebrum</name>
    <dbReference type="NCBI Taxonomy" id="2873325"/>
    <lineage>
        <taxon>Eukaryota</taxon>
        <taxon>Metazoa</taxon>
        <taxon>Chordata</taxon>
        <taxon>Craniata</taxon>
        <taxon>Vertebrata</taxon>
        <taxon>Euteleostomi</taxon>
        <taxon>Actinopterygii</taxon>
        <taxon>Neopterygii</taxon>
        <taxon>Teleostei</taxon>
        <taxon>Ostariophysi</taxon>
        <taxon>Cypriniformes</taxon>
        <taxon>Danionidae</taxon>
        <taxon>Danioninae</taxon>
        <taxon>Danionella</taxon>
    </lineage>
</organism>
<gene>
    <name evidence="4" type="ORF">DNTS_007244</name>
</gene>
<dbReference type="PANTHER" id="PTHR11461:SF211">
    <property type="entry name" value="GH10112P-RELATED"/>
    <property type="match status" value="1"/>
</dbReference>
<dbReference type="Gene3D" id="2.30.39.10">
    <property type="entry name" value="Alpha-1-antitrypsin, domain 1"/>
    <property type="match status" value="1"/>
</dbReference>
<sequence length="365" mass="41788">MEPLIIGNTKFSIDLLKQFCKVNGDVLFSPLSISSSLGLIVLGAAGDTEEQMLKVLHYNHEKIMYHDLYEEFYKRGKNRPLKMYNRLFGERSIDFKNTFLDHNEEWCFASIRNADFKKDPEGAREQINSWVKDKTEDLVPILLKSDDVDEKTLLVLISVVLFKQDWESPFESSDDRKYNGGKWTMIQQTNSFLVGDIPEADSRILEIPYKGKTLSMLILLPNKPDGLKKLLDMITYEKLEEWNEPDHMNPLKLTVKIPRFQLDRKNNLKEALVALGMTDLFTSKCDLSGMSSDPLILSKVENECVMNVTNKGSEGGSATDGVVKSVKRVFNLAPNENDFVADHPFLFYIRDNATKSIIFWGRIEP</sequence>
<accession>A0A553NRD7</accession>
<dbReference type="PANTHER" id="PTHR11461">
    <property type="entry name" value="SERINE PROTEASE INHIBITOR, SERPIN"/>
    <property type="match status" value="1"/>
</dbReference>